<organism evidence="1 2">
    <name type="scientific">Didymodactylos carnosus</name>
    <dbReference type="NCBI Taxonomy" id="1234261"/>
    <lineage>
        <taxon>Eukaryota</taxon>
        <taxon>Metazoa</taxon>
        <taxon>Spiralia</taxon>
        <taxon>Gnathifera</taxon>
        <taxon>Rotifera</taxon>
        <taxon>Eurotatoria</taxon>
        <taxon>Bdelloidea</taxon>
        <taxon>Philodinida</taxon>
        <taxon>Philodinidae</taxon>
        <taxon>Didymodactylos</taxon>
    </lineage>
</organism>
<evidence type="ECO:0000313" key="2">
    <source>
        <dbReference type="Proteomes" id="UP000682733"/>
    </source>
</evidence>
<proteinExistence type="predicted"/>
<protein>
    <submittedName>
        <fullName evidence="1">Uncharacterized protein</fullName>
    </submittedName>
</protein>
<sequence length="23" mass="2531">MSVAVMYKDTSSANNLQVDLTDK</sequence>
<dbReference type="EMBL" id="CAJOBA010026168">
    <property type="protein sequence ID" value="CAF3934702.1"/>
    <property type="molecule type" value="Genomic_DNA"/>
</dbReference>
<dbReference type="AlphaFoldDB" id="A0A8S2M3T1"/>
<gene>
    <name evidence="1" type="ORF">TMI583_LOCUS21666</name>
</gene>
<comment type="caution">
    <text evidence="1">The sequence shown here is derived from an EMBL/GenBank/DDBJ whole genome shotgun (WGS) entry which is preliminary data.</text>
</comment>
<feature type="non-terminal residue" evidence="1">
    <location>
        <position position="23"/>
    </location>
</feature>
<name>A0A8S2M3T1_9BILA</name>
<dbReference type="Proteomes" id="UP000682733">
    <property type="component" value="Unassembled WGS sequence"/>
</dbReference>
<evidence type="ECO:0000313" key="1">
    <source>
        <dbReference type="EMBL" id="CAF3934702.1"/>
    </source>
</evidence>
<reference evidence="1" key="1">
    <citation type="submission" date="2021-02" db="EMBL/GenBank/DDBJ databases">
        <authorList>
            <person name="Nowell W R."/>
        </authorList>
    </citation>
    <scope>NUCLEOTIDE SEQUENCE</scope>
</reference>
<accession>A0A8S2M3T1</accession>